<dbReference type="Pfam" id="PF01575">
    <property type="entry name" value="MaoC_dehydratas"/>
    <property type="match status" value="1"/>
</dbReference>
<sequence length="287" mass="31922">MLTDWQELPRAPALPGLFARAALRRGNRGRTLPGLGLACSLSVDPDNLARYRTLCGFADDGRLPPTYPHILAFALQMRLLTARDFPFPLLGLVHLENRIRVLRTLGGLGPFRVSVHTERLLPHEKGVTFSIITRLEDQLGLLWEGDSRILYRGLRLDGTPPARVEPQPLPLEEIAHWRAPADIGRRYARVAGDFNPIHLAAPTARLFGFPRAIAHGLWNKGRALAALGERLPDSGYEVEVRFQKPVLLPGEVRLLASTPAPEGQFALRGRDDLPHMSGAWRPIETPR</sequence>
<dbReference type="PANTHER" id="PTHR43841:SF1">
    <property type="entry name" value="3-HYDROXYACYL-THIOESTER DEHYDRATASE X"/>
    <property type="match status" value="1"/>
</dbReference>
<gene>
    <name evidence="2" type="ORF">PT85_16920</name>
</gene>
<proteinExistence type="predicted"/>
<dbReference type="AlphaFoldDB" id="A0A0B3BG42"/>
<dbReference type="RefSeq" id="WP_039607310.1">
    <property type="nucleotide sequence ID" value="NZ_FMUP01000009.1"/>
</dbReference>
<evidence type="ECO:0000313" key="3">
    <source>
        <dbReference type="Proteomes" id="UP000030980"/>
    </source>
</evidence>
<dbReference type="Gene3D" id="3.10.129.10">
    <property type="entry name" value="Hotdog Thioesterase"/>
    <property type="match status" value="1"/>
</dbReference>
<dbReference type="InterPro" id="IPR002539">
    <property type="entry name" value="MaoC-like_dom"/>
</dbReference>
<name>A0A0B3BG42_9PSED</name>
<dbReference type="EMBL" id="JTAK01000011">
    <property type="protein sequence ID" value="KHO63473.1"/>
    <property type="molecule type" value="Genomic_DNA"/>
</dbReference>
<dbReference type="InterPro" id="IPR029069">
    <property type="entry name" value="HotDog_dom_sf"/>
</dbReference>
<protein>
    <submittedName>
        <fullName evidence="2">Acyl dehydratase</fullName>
    </submittedName>
</protein>
<dbReference type="STRING" id="706570.PT85_16920"/>
<dbReference type="PANTHER" id="PTHR43841">
    <property type="entry name" value="3-HYDROXYACYL-THIOESTER DEHYDRATASE HTDX-RELATED"/>
    <property type="match status" value="1"/>
</dbReference>
<evidence type="ECO:0000313" key="2">
    <source>
        <dbReference type="EMBL" id="KHO63473.1"/>
    </source>
</evidence>
<dbReference type="Proteomes" id="UP000030980">
    <property type="component" value="Unassembled WGS sequence"/>
</dbReference>
<feature type="domain" description="MaoC-like" evidence="1">
    <location>
        <begin position="180"/>
        <end position="254"/>
    </location>
</feature>
<keyword evidence="3" id="KW-1185">Reference proteome</keyword>
<reference evidence="2 3" key="1">
    <citation type="submission" date="2014-11" db="EMBL/GenBank/DDBJ databases">
        <title>Genome sequence of Pseudomonas tuomuerensis JCM 14085.</title>
        <authorList>
            <person name="Shin S.-K."/>
            <person name="Yi H."/>
        </authorList>
    </citation>
    <scope>NUCLEOTIDE SEQUENCE [LARGE SCALE GENOMIC DNA]</scope>
    <source>
        <strain evidence="2 3">JCM 14085</strain>
    </source>
</reference>
<accession>A0A0B3BG42</accession>
<evidence type="ECO:0000259" key="1">
    <source>
        <dbReference type="Pfam" id="PF01575"/>
    </source>
</evidence>
<dbReference type="OrthoDB" id="9774179at2"/>
<comment type="caution">
    <text evidence="2">The sequence shown here is derived from an EMBL/GenBank/DDBJ whole genome shotgun (WGS) entry which is preliminary data.</text>
</comment>
<organism evidence="2 3">
    <name type="scientific">Pseudomonas flexibilis</name>
    <dbReference type="NCBI Taxonomy" id="706570"/>
    <lineage>
        <taxon>Bacteria</taxon>
        <taxon>Pseudomonadati</taxon>
        <taxon>Pseudomonadota</taxon>
        <taxon>Gammaproteobacteria</taxon>
        <taxon>Pseudomonadales</taxon>
        <taxon>Pseudomonadaceae</taxon>
        <taxon>Pseudomonas</taxon>
    </lineage>
</organism>
<dbReference type="SUPFAM" id="SSF54637">
    <property type="entry name" value="Thioesterase/thiol ester dehydrase-isomerase"/>
    <property type="match status" value="2"/>
</dbReference>